<feature type="compositionally biased region" description="Pro residues" evidence="1">
    <location>
        <begin position="321"/>
        <end position="333"/>
    </location>
</feature>
<dbReference type="EMBL" id="SGPJ01000001">
    <property type="protein sequence ID" value="THH02866.1"/>
    <property type="molecule type" value="Genomic_DNA"/>
</dbReference>
<accession>A0A4S4KVM8</accession>
<feature type="compositionally biased region" description="Low complexity" evidence="1">
    <location>
        <begin position="362"/>
        <end position="383"/>
    </location>
</feature>
<organism evidence="2 3">
    <name type="scientific">Hermanssonia centrifuga</name>
    <dbReference type="NCBI Taxonomy" id="98765"/>
    <lineage>
        <taxon>Eukaryota</taxon>
        <taxon>Fungi</taxon>
        <taxon>Dikarya</taxon>
        <taxon>Basidiomycota</taxon>
        <taxon>Agaricomycotina</taxon>
        <taxon>Agaricomycetes</taxon>
        <taxon>Polyporales</taxon>
        <taxon>Meruliaceae</taxon>
        <taxon>Hermanssonia</taxon>
    </lineage>
</organism>
<feature type="region of interest" description="Disordered" evidence="1">
    <location>
        <begin position="300"/>
        <end position="436"/>
    </location>
</feature>
<feature type="compositionally biased region" description="Polar residues" evidence="1">
    <location>
        <begin position="260"/>
        <end position="283"/>
    </location>
</feature>
<protein>
    <recommendedName>
        <fullName evidence="4">SAP domain-containing protein</fullName>
    </recommendedName>
</protein>
<evidence type="ECO:0000313" key="3">
    <source>
        <dbReference type="Proteomes" id="UP000309038"/>
    </source>
</evidence>
<keyword evidence="3" id="KW-1185">Reference proteome</keyword>
<name>A0A4S4KVM8_9APHY</name>
<feature type="compositionally biased region" description="Polar residues" evidence="1">
    <location>
        <begin position="191"/>
        <end position="207"/>
    </location>
</feature>
<sequence>MAAIPDRKTLESLRRADLQKLCKDHGLKANMKSDALIDLLIDTAKAASNPRGIKRNPSLRTEEEETEEGDSLPQNGVASTSNAPTEPSPPSGPASRTRKAKVTQFRLGVGRPTAAGGSGARAVTKSLSVSRGGRIRGSKSMKPQETAIQEEEEEHEPSKPFDPLVEQPEAGPSGTIHSTPPSEVIPHNEVVTASSSLVDSSDIQQRITDIHQPDDDEDLHLKASVAKAPSFTIFSGPEEPPEPFSDGPPTTRLSDIFTFPTLTPPNGSSIPTVTANAGENQIPPTGEHAFSFSFANSIFQPLTSTPAPHAGAPSQNFAMSIPPPEPPTSPTPAGPSGGYVERAGGRRERNDLFNPLGLPSGSRPSRPQSAASRPASRAAQSQAHLGVSGPPSSTGESTINPTALLRRTPPLSSVLEEEQPPLGGAQPSTPSHDILRSAPLGFMGMAGVVPTLFPPDTPAAAPVRRTMYGTELEGDTRFGDFGVEGVATGVLDGGGGPPVLTDEVREESPPLS</sequence>
<evidence type="ECO:0000313" key="2">
    <source>
        <dbReference type="EMBL" id="THH02866.1"/>
    </source>
</evidence>
<evidence type="ECO:0008006" key="4">
    <source>
        <dbReference type="Google" id="ProtNLM"/>
    </source>
</evidence>
<reference evidence="2 3" key="1">
    <citation type="submission" date="2019-02" db="EMBL/GenBank/DDBJ databases">
        <title>Genome sequencing of the rare red list fungi Phlebia centrifuga.</title>
        <authorList>
            <person name="Buettner E."/>
            <person name="Kellner H."/>
        </authorList>
    </citation>
    <scope>NUCLEOTIDE SEQUENCE [LARGE SCALE GENOMIC DNA]</scope>
    <source>
        <strain evidence="2 3">DSM 108282</strain>
    </source>
</reference>
<proteinExistence type="predicted"/>
<evidence type="ECO:0000256" key="1">
    <source>
        <dbReference type="SAM" id="MobiDB-lite"/>
    </source>
</evidence>
<feature type="region of interest" description="Disordered" evidence="1">
    <location>
        <begin position="43"/>
        <end position="215"/>
    </location>
</feature>
<dbReference type="Proteomes" id="UP000309038">
    <property type="component" value="Unassembled WGS sequence"/>
</dbReference>
<feature type="region of interest" description="Disordered" evidence="1">
    <location>
        <begin position="231"/>
        <end position="288"/>
    </location>
</feature>
<feature type="region of interest" description="Disordered" evidence="1">
    <location>
        <begin position="488"/>
        <end position="512"/>
    </location>
</feature>
<feature type="compositionally biased region" description="Polar residues" evidence="1">
    <location>
        <begin position="72"/>
        <end position="85"/>
    </location>
</feature>
<dbReference type="AlphaFoldDB" id="A0A4S4KVM8"/>
<feature type="compositionally biased region" description="Polar residues" evidence="1">
    <location>
        <begin position="390"/>
        <end position="401"/>
    </location>
</feature>
<gene>
    <name evidence="2" type="ORF">EW026_g76</name>
</gene>
<comment type="caution">
    <text evidence="2">The sequence shown here is derived from an EMBL/GenBank/DDBJ whole genome shotgun (WGS) entry which is preliminary data.</text>
</comment>
<feature type="compositionally biased region" description="Basic and acidic residues" evidence="1">
    <location>
        <begin position="502"/>
        <end position="512"/>
    </location>
</feature>